<organism evidence="1 2">
    <name type="scientific">Pycnococcus provasolii</name>
    <dbReference type="NCBI Taxonomy" id="41880"/>
    <lineage>
        <taxon>Eukaryota</taxon>
        <taxon>Viridiplantae</taxon>
        <taxon>Chlorophyta</taxon>
        <taxon>Pseudoscourfieldiophyceae</taxon>
        <taxon>Pseudoscourfieldiales</taxon>
        <taxon>Pycnococcaceae</taxon>
        <taxon>Pycnococcus</taxon>
    </lineage>
</organism>
<reference evidence="1" key="1">
    <citation type="submission" date="2020-10" db="EMBL/GenBank/DDBJ databases">
        <title>Unveiling of a novel bifunctional photoreceptor, Dualchrome1, isolated from a cosmopolitan green alga.</title>
        <authorList>
            <person name="Suzuki S."/>
            <person name="Kawachi M."/>
        </authorList>
    </citation>
    <scope>NUCLEOTIDE SEQUENCE</scope>
    <source>
        <strain evidence="1">NIES 2893</strain>
    </source>
</reference>
<evidence type="ECO:0008006" key="3">
    <source>
        <dbReference type="Google" id="ProtNLM"/>
    </source>
</evidence>
<evidence type="ECO:0000313" key="1">
    <source>
        <dbReference type="EMBL" id="GHP08827.1"/>
    </source>
</evidence>
<accession>A0A830HV74</accession>
<evidence type="ECO:0000313" key="2">
    <source>
        <dbReference type="Proteomes" id="UP000660262"/>
    </source>
</evidence>
<dbReference type="Proteomes" id="UP000660262">
    <property type="component" value="Unassembled WGS sequence"/>
</dbReference>
<keyword evidence="2" id="KW-1185">Reference proteome</keyword>
<sequence length="266" mass="28227">MDALGGGTGAPMQPVSSSSVHTHVSLIRELHNACSLLASQAQAHPHHPSSSSSLSAAPSADVERLLAQCRSLASTSAPLEALAYTSVIVAALVTLRRFDEARAELARVGSIEQRADDDDTVPFMLRKLDAEMPKHFGRTDAASKRLAALAAMCGRRTATADAKKERNLWERRRVDVLAAAAALRFTSGDAVAGAQACASIRDACPTDPRAWCQLAYAQVMCGADESARNSVARAQELADAEKNHDDKLKAELEATRVTLGRFGVAP</sequence>
<dbReference type="EMBL" id="BNJQ01000022">
    <property type="protein sequence ID" value="GHP08827.1"/>
    <property type="molecule type" value="Genomic_DNA"/>
</dbReference>
<comment type="caution">
    <text evidence="1">The sequence shown here is derived from an EMBL/GenBank/DDBJ whole genome shotgun (WGS) entry which is preliminary data.</text>
</comment>
<name>A0A830HV74_9CHLO</name>
<gene>
    <name evidence="1" type="ORF">PPROV_000756400</name>
</gene>
<proteinExistence type="predicted"/>
<protein>
    <recommendedName>
        <fullName evidence="3">ER membrane protein complex subunit 2</fullName>
    </recommendedName>
</protein>
<dbReference type="AlphaFoldDB" id="A0A830HV74"/>